<sequence length="62" mass="6870">MTHSNGRIVNENPSSLVTTFKKLKVVAVPIEITTEEAEAQIVHLMEWVAAHKKKSVDLKSKG</sequence>
<dbReference type="HOGENOM" id="CLU_2907073_0_0_1"/>
<reference evidence="2" key="1">
    <citation type="journal article" date="2013" name="Science">
        <title>The Amborella genome and the evolution of flowering plants.</title>
        <authorList>
            <consortium name="Amborella Genome Project"/>
        </authorList>
    </citation>
    <scope>NUCLEOTIDE SEQUENCE [LARGE SCALE GENOMIC DNA]</scope>
</reference>
<proteinExistence type="predicted"/>
<gene>
    <name evidence="1" type="ORF">AMTR_s00027p00248590</name>
</gene>
<dbReference type="Gramene" id="ERN10860">
    <property type="protein sequence ID" value="ERN10860"/>
    <property type="gene ID" value="AMTR_s00027p00248590"/>
</dbReference>
<accession>W1PU90</accession>
<dbReference type="AlphaFoldDB" id="W1PU90"/>
<name>W1PU90_AMBTC</name>
<organism evidence="1 2">
    <name type="scientific">Amborella trichopoda</name>
    <dbReference type="NCBI Taxonomy" id="13333"/>
    <lineage>
        <taxon>Eukaryota</taxon>
        <taxon>Viridiplantae</taxon>
        <taxon>Streptophyta</taxon>
        <taxon>Embryophyta</taxon>
        <taxon>Tracheophyta</taxon>
        <taxon>Spermatophyta</taxon>
        <taxon>Magnoliopsida</taxon>
        <taxon>Amborellales</taxon>
        <taxon>Amborellaceae</taxon>
        <taxon>Amborella</taxon>
    </lineage>
</organism>
<evidence type="ECO:0000313" key="2">
    <source>
        <dbReference type="Proteomes" id="UP000017836"/>
    </source>
</evidence>
<protein>
    <submittedName>
        <fullName evidence="1">Uncharacterized protein</fullName>
    </submittedName>
</protein>
<dbReference type="EMBL" id="KI392798">
    <property type="protein sequence ID" value="ERN10860.1"/>
    <property type="molecule type" value="Genomic_DNA"/>
</dbReference>
<dbReference type="Proteomes" id="UP000017836">
    <property type="component" value="Unassembled WGS sequence"/>
</dbReference>
<keyword evidence="2" id="KW-1185">Reference proteome</keyword>
<evidence type="ECO:0000313" key="1">
    <source>
        <dbReference type="EMBL" id="ERN10860.1"/>
    </source>
</evidence>